<evidence type="ECO:0000259" key="1">
    <source>
        <dbReference type="Pfam" id="PF00085"/>
    </source>
</evidence>
<dbReference type="SUPFAM" id="SSF52833">
    <property type="entry name" value="Thioredoxin-like"/>
    <property type="match status" value="1"/>
</dbReference>
<accession>A0A7S9SUN1</accession>
<organism evidence="2">
    <name type="scientific">Virus NIOZ-UU159</name>
    <dbReference type="NCBI Taxonomy" id="2763270"/>
    <lineage>
        <taxon>Viruses</taxon>
    </lineage>
</organism>
<dbReference type="InterPro" id="IPR013766">
    <property type="entry name" value="Thioredoxin_domain"/>
</dbReference>
<evidence type="ECO:0000313" key="2">
    <source>
        <dbReference type="EMBL" id="QPI16667.1"/>
    </source>
</evidence>
<dbReference type="Pfam" id="PF00085">
    <property type="entry name" value="Thioredoxin"/>
    <property type="match status" value="1"/>
</dbReference>
<name>A0A7S9SUN1_9VIRU</name>
<dbReference type="EMBL" id="MW030592">
    <property type="protein sequence ID" value="QPI16667.1"/>
    <property type="molecule type" value="Genomic_DNA"/>
</dbReference>
<reference evidence="2" key="1">
    <citation type="submission" date="2020-08" db="EMBL/GenBank/DDBJ databases">
        <title>Bridging the membrane lipid divide: bacteria of the FCB group superphylum have the potential to synthesize archaeal ether lipids.</title>
        <authorList>
            <person name="Villanueva L."/>
            <person name="von Meijenfeldt F.A.B."/>
            <person name="Westbye A.B."/>
            <person name="Yadav S."/>
            <person name="Hopmans E.C."/>
            <person name="Dutilh B.E."/>
            <person name="Sinninghe Damste J.S."/>
        </authorList>
    </citation>
    <scope>NUCLEOTIDE SEQUENCE</scope>
    <source>
        <strain evidence="2">NIOZ-UU159</strain>
    </source>
</reference>
<proteinExistence type="predicted"/>
<gene>
    <name evidence="2" type="ORF">NIOZUU159_00161</name>
</gene>
<feature type="domain" description="Thioredoxin" evidence="1">
    <location>
        <begin position="37"/>
        <end position="128"/>
    </location>
</feature>
<protein>
    <submittedName>
        <fullName evidence="2">Thioredoxin</fullName>
    </submittedName>
</protein>
<dbReference type="InterPro" id="IPR036249">
    <property type="entry name" value="Thioredoxin-like_sf"/>
</dbReference>
<dbReference type="Gene3D" id="3.40.30.10">
    <property type="entry name" value="Glutaredoxin"/>
    <property type="match status" value="1"/>
</dbReference>
<sequence>MVKKLFKIEYVILATFALIVFVLLLNSKNICEGFYSNKNYSLEYYYMDGCGHCDQFNKSGVWEQLEKNHSNKCEFKKYNMKDKMDRVKKFDIQGFPTILLVDKSNNKDKMVKAFEDARTYTNLEKFINNI</sequence>